<sequence length="398" mass="39946">MKAPEFHLAARLPGGKRLRRGLAGTAVAAVAMAALTASQAPGLLHAAPPRPDDPVSGSLAALREQPPADGSYHTELPPLVSPRPPSAPPAVGAIDPVWTQESIPATVLAAYQQAQARLRNSEPRCHLPWQLLAALGKVESGHAGGGRVDAHGTTLTPILGPVLNGAGFADIADTDHGALDGDTRYDRAVGPMQFIPSTWSTWGQDGNGDGQKDPNNVFDAALAAGVYLCADSRDLALPADLDQAVLSYNHSADYLRTVLSWLEFYRRGTHAVPDGKGVLPTTPGAGSAQQIDADHGKKQGGGIVIGPQPGGGPSAPVPAHPGGSPSASPPPQSPSPSSSPSASASPSPSPSPSNSTSPGPSPSDSPGLPGCPAGSPSAPTTPGSTGTPTAPACPSPTP</sequence>
<dbReference type="Gene3D" id="1.10.530.10">
    <property type="match status" value="1"/>
</dbReference>
<feature type="compositionally biased region" description="Gly residues" evidence="1">
    <location>
        <begin position="299"/>
        <end position="313"/>
    </location>
</feature>
<evidence type="ECO:0000259" key="2">
    <source>
        <dbReference type="Pfam" id="PF13406"/>
    </source>
</evidence>
<dbReference type="InterPro" id="IPR023346">
    <property type="entry name" value="Lysozyme-like_dom_sf"/>
</dbReference>
<evidence type="ECO:0000313" key="4">
    <source>
        <dbReference type="Proteomes" id="UP001050808"/>
    </source>
</evidence>
<gene>
    <name evidence="3" type="ORF">Sviol_58630</name>
</gene>
<dbReference type="Pfam" id="PF13406">
    <property type="entry name" value="SLT_2"/>
    <property type="match status" value="1"/>
</dbReference>
<proteinExistence type="predicted"/>
<dbReference type="SUPFAM" id="SSF53955">
    <property type="entry name" value="Lysozyme-like"/>
    <property type="match status" value="1"/>
</dbReference>
<protein>
    <recommendedName>
        <fullName evidence="2">Transglycosylase SLT domain-containing protein</fullName>
    </recommendedName>
</protein>
<feature type="region of interest" description="Disordered" evidence="1">
    <location>
        <begin position="272"/>
        <end position="398"/>
    </location>
</feature>
<accession>A0ABQ3QW21</accession>
<dbReference type="PANTHER" id="PTHR30163:SF8">
    <property type="entry name" value="LYTIC MUREIN TRANSGLYCOSYLASE"/>
    <property type="match status" value="1"/>
</dbReference>
<feature type="region of interest" description="Disordered" evidence="1">
    <location>
        <begin position="43"/>
        <end position="88"/>
    </location>
</feature>
<dbReference type="CDD" id="cd13399">
    <property type="entry name" value="Slt35-like"/>
    <property type="match status" value="1"/>
</dbReference>
<dbReference type="InterPro" id="IPR043426">
    <property type="entry name" value="MltB-like"/>
</dbReference>
<dbReference type="InterPro" id="IPR031304">
    <property type="entry name" value="SLT_2"/>
</dbReference>
<evidence type="ECO:0000256" key="1">
    <source>
        <dbReference type="SAM" id="MobiDB-lite"/>
    </source>
</evidence>
<feature type="domain" description="Transglycosylase SLT" evidence="2">
    <location>
        <begin position="188"/>
        <end position="228"/>
    </location>
</feature>
<evidence type="ECO:0000313" key="3">
    <source>
        <dbReference type="EMBL" id="GHI41455.1"/>
    </source>
</evidence>
<dbReference type="Proteomes" id="UP001050808">
    <property type="component" value="Unassembled WGS sequence"/>
</dbReference>
<dbReference type="EMBL" id="BNDY01000017">
    <property type="protein sequence ID" value="GHI41455.1"/>
    <property type="molecule type" value="Genomic_DNA"/>
</dbReference>
<keyword evidence="4" id="KW-1185">Reference proteome</keyword>
<reference evidence="3" key="1">
    <citation type="submission" date="2024-05" db="EMBL/GenBank/DDBJ databases">
        <title>Whole genome shotgun sequence of Streptomyces violascens NBRC 12920.</title>
        <authorList>
            <person name="Komaki H."/>
            <person name="Tamura T."/>
        </authorList>
    </citation>
    <scope>NUCLEOTIDE SEQUENCE</scope>
    <source>
        <strain evidence="3">NBRC 12920</strain>
    </source>
</reference>
<feature type="compositionally biased region" description="Pro residues" evidence="1">
    <location>
        <begin position="79"/>
        <end position="88"/>
    </location>
</feature>
<feature type="compositionally biased region" description="Low complexity" evidence="1">
    <location>
        <begin position="335"/>
        <end position="390"/>
    </location>
</feature>
<organism evidence="3 4">
    <name type="scientific">Streptomyces violascens</name>
    <dbReference type="NCBI Taxonomy" id="67381"/>
    <lineage>
        <taxon>Bacteria</taxon>
        <taxon>Bacillati</taxon>
        <taxon>Actinomycetota</taxon>
        <taxon>Actinomycetes</taxon>
        <taxon>Kitasatosporales</taxon>
        <taxon>Streptomycetaceae</taxon>
        <taxon>Streptomyces</taxon>
    </lineage>
</organism>
<name>A0ABQ3QW21_9ACTN</name>
<dbReference type="PANTHER" id="PTHR30163">
    <property type="entry name" value="MEMBRANE-BOUND LYTIC MUREIN TRANSGLYCOSYLASE B"/>
    <property type="match status" value="1"/>
</dbReference>
<comment type="caution">
    <text evidence="3">The sequence shown here is derived from an EMBL/GenBank/DDBJ whole genome shotgun (WGS) entry which is preliminary data.</text>
</comment>